<accession>A0A1V1VB72</accession>
<reference evidence="2" key="1">
    <citation type="journal article" date="2017" name="Genome Announc.">
        <title>Whole-Genome Sequence of Photobacterium damselae subsp. piscicida Strain 91-197, Isolated from Hybrid Striped Bass (Morone sp.) in the United States.</title>
        <authorList>
            <person name="Teru Y."/>
            <person name="Hikima J."/>
            <person name="Kono T."/>
            <person name="Sakai M."/>
            <person name="Takano T."/>
            <person name="Hawke J.P."/>
            <person name="Takeyama H."/>
            <person name="Aoki T."/>
        </authorList>
    </citation>
    <scope>NUCLEOTIDE SEQUENCE</scope>
    <source>
        <strain evidence="2">91-197</strain>
    </source>
</reference>
<proteinExistence type="predicted"/>
<evidence type="ECO:0000313" key="2">
    <source>
        <dbReference type="EMBL" id="BAX52882.1"/>
    </source>
</evidence>
<feature type="chain" id="PRO_5041601227" evidence="1">
    <location>
        <begin position="24"/>
        <end position="84"/>
    </location>
</feature>
<reference evidence="3 5" key="3">
    <citation type="submission" date="2020-09" db="EMBL/GenBank/DDBJ databases">
        <title>Complete, closed and curated genome sequences of Photobacterium damselae subsp. piscicida isolates from Australia indicate localised evolution and additional plasmid-borne pathogenicity mechanisms.</title>
        <authorList>
            <person name="Baseggio L."/>
            <person name="Silayeva O."/>
            <person name="Buller N."/>
            <person name="Landos M."/>
            <person name="Engelstaedter J."/>
            <person name="Barnes A.C."/>
        </authorList>
    </citation>
    <scope>NUCLEOTIDE SEQUENCE [LARGE SCALE GENOMIC DNA]</scope>
    <source>
        <strain evidence="3 5">AS-16-0540-1</strain>
    </source>
</reference>
<dbReference type="AlphaFoldDB" id="A0A1V1VB72"/>
<evidence type="ECO:0000256" key="1">
    <source>
        <dbReference type="SAM" id="SignalP"/>
    </source>
</evidence>
<evidence type="ECO:0000313" key="4">
    <source>
        <dbReference type="Proteomes" id="UP000218676"/>
    </source>
</evidence>
<dbReference type="Proteomes" id="UP000218676">
    <property type="component" value="Chromosome 1"/>
</dbReference>
<evidence type="ECO:0000313" key="5">
    <source>
        <dbReference type="Proteomes" id="UP000516656"/>
    </source>
</evidence>
<protein>
    <submittedName>
        <fullName evidence="2">Uncharacterized protein</fullName>
    </submittedName>
</protein>
<evidence type="ECO:0000313" key="3">
    <source>
        <dbReference type="EMBL" id="QOD55378.1"/>
    </source>
</evidence>
<name>A0A1V1VB72_PHODP</name>
<feature type="signal peptide" evidence="1">
    <location>
        <begin position="1"/>
        <end position="23"/>
    </location>
</feature>
<organism evidence="2 4">
    <name type="scientific">Photobacterium damsela subsp. piscicida</name>
    <name type="common">Pasteurella piscicida</name>
    <dbReference type="NCBI Taxonomy" id="38294"/>
    <lineage>
        <taxon>Bacteria</taxon>
        <taxon>Pseudomonadati</taxon>
        <taxon>Pseudomonadota</taxon>
        <taxon>Gammaproteobacteria</taxon>
        <taxon>Vibrionales</taxon>
        <taxon>Vibrionaceae</taxon>
        <taxon>Photobacterium</taxon>
    </lineage>
</organism>
<sequence>MSMKPLFYAAIVAATTFSSMALAASASISWSGRVPSGEPVNVSTDGKVVTYEAWNKAQIEDLKNSSQFEVTPVSKEVSLLSVKL</sequence>
<keyword evidence="1" id="KW-0732">Signal</keyword>
<dbReference type="Proteomes" id="UP000516656">
    <property type="component" value="Chromosome 1"/>
</dbReference>
<dbReference type="RefSeq" id="WP_086958069.1">
    <property type="nucleotide sequence ID" value="NZ_AP018045.1"/>
</dbReference>
<gene>
    <name evidence="3" type="ORF">IC627_08280</name>
    <name evidence="2" type="ORF">PDPUS_1_01508</name>
</gene>
<dbReference type="EMBL" id="AP018045">
    <property type="protein sequence ID" value="BAX52882.1"/>
    <property type="molecule type" value="Genomic_DNA"/>
</dbReference>
<reference evidence="4" key="2">
    <citation type="submission" date="2017-05" db="EMBL/GenBank/DDBJ databases">
        <title>Whole genome sequence of fish pathogenic bacteria, Photobacterium damselae subsp. piscicida, strain 91-197, isolated from hybrid striped bass (Morone sp.) in USA.</title>
        <authorList>
            <person name="Teru Y."/>
            <person name="Hikima J."/>
            <person name="Kono T."/>
            <person name="Sakai M."/>
            <person name="Takano T."/>
            <person name="Hawke J.P."/>
            <person name="Takeyama H."/>
            <person name="Aoki T."/>
        </authorList>
    </citation>
    <scope>NUCLEOTIDE SEQUENCE [LARGE SCALE GENOMIC DNA]</scope>
    <source>
        <strain evidence="4">91-197</strain>
    </source>
</reference>
<dbReference type="EMBL" id="CP061854">
    <property type="protein sequence ID" value="QOD55378.1"/>
    <property type="molecule type" value="Genomic_DNA"/>
</dbReference>